<evidence type="ECO:0000259" key="8">
    <source>
        <dbReference type="Pfam" id="PF13890"/>
    </source>
</evidence>
<dbReference type="InterPro" id="IPR045700">
    <property type="entry name" value="Rab3GAP1"/>
</dbReference>
<evidence type="ECO:0000256" key="1">
    <source>
        <dbReference type="ARBA" id="ARBA00004496"/>
    </source>
</evidence>
<dbReference type="GO" id="GO:0005096">
    <property type="term" value="F:GTPase activator activity"/>
    <property type="evidence" value="ECO:0007669"/>
    <property type="project" value="UniProtKB-KW"/>
</dbReference>
<dbReference type="GO" id="GO:0005737">
    <property type="term" value="C:cytoplasm"/>
    <property type="evidence" value="ECO:0007669"/>
    <property type="project" value="UniProtKB-SubCell"/>
</dbReference>
<evidence type="ECO:0000256" key="3">
    <source>
        <dbReference type="ARBA" id="ARBA00015817"/>
    </source>
</evidence>
<dbReference type="Pfam" id="PF13890">
    <property type="entry name" value="Rab3-GTPase_cat"/>
    <property type="match status" value="1"/>
</dbReference>
<evidence type="ECO:0000256" key="5">
    <source>
        <dbReference type="ARBA" id="ARBA00022490"/>
    </source>
</evidence>
<keyword evidence="7" id="KW-0472">Membrane</keyword>
<feature type="compositionally biased region" description="Polar residues" evidence="6">
    <location>
        <begin position="679"/>
        <end position="695"/>
    </location>
</feature>
<sequence>MDVSCPTSPIDDDEHFEFVDYTAASQWERFITTVEEILVGWKVTDGQLGIFDESNLPPLSHKTYTKTVGGIDPFVKREIIVLEDKSYTLSYHYHPIKRWNEFNSLSKSSSPSQHFPPPPTTTLFPPNSDPFSPSSEFLPHTLPNISHDLSSVNLSTIHRWTGLTHILVLTPTDIFSSGSTQKSSTIDLSTTKILLSSFAIVFHNIKCKLPVFVPTGQITNLLYAGYMCWFNKDGSKNVDDASEVEIRFSTTYIREIPSGYSHLAGLTDLFIEKMDLNQLPFDQIDEPKLDKMPHLGISVAGLFTYELQNLDDQDWKNLDYDDIQPTSLNNSSGKDASFEEDFFKGFERQNGSMFENEDKKDTSNFSQPSSDEFVSPVVSTTNLPFGPISDPLESISLTAFFPSAPSHTYLDNDVYFEMDAMGASIWLLKCKFYQEDNLHGLLSSLIDNTISSWIIDSGNNNLETSNNREPRKIPNRDLPGSFNNYDLFETARYVRQSTGLIVDMDDVDIDNILRVLFNVPRNKRPTPYNSEGIKTSSGITLLSAATLGLHFNHARTVPYKSFMWNLLEYLLETVSRASNFRSYSLLGSLKIVWNEVLKRIRWHWERNDPIPDVSIFNWSDNSSSLPFHRDINGSTIENKSGSKNDNTTIGIDMRFNLVHQKLCMINCCIERLRQSQKNNPTLSTSFNSSKEQLPESNSFGSLESSSIKPDKSSSLDPKMANSDSFLVRLYDHITEDDEINIDPSASMVVVRPENSNGTSHADIISTATTATNGGKYSNHVNSPSLDFESVHQDYDGSSEDDFFDPINENEAPTVPLRIPKSTKSNLFRSRRSSSYSQGQAYSSTPPSFSDHLAESYVKLDYSVSMESNKEFDKEKLTINEDEVHREVNGENEREGLLHPFNDLTLLETGEPLWVPETQEVGFMTEDMLREQEEIFEKLGTSEDATKVRAQMQSAQLLSDMQAFKAANPHAILEDFIRWHSPRDWIPDNDNPNKGTLSQRMLEEGNLWQELWKSAQRIPATRQNPLFKCSLEGEKAFHYLEHLSVKDLFKMLVLIFILLSFLEIFYGILYLAYYKTRLLPTMFLIAYDTLVSHPVTKNIKQVASGLEMLMKELTRFPWNDIGSENVSCDGIIQMIRQNELLIGKAISLLRKLPKQYSLVEKLLEIPESQVSDGKERESVYELFSSVAPLNDSFPPPTTREFVLQTTCLRPTPVPARMYVLLNNNEMRIVDMVGKDTIFM</sequence>
<protein>
    <recommendedName>
        <fullName evidence="3">Rab3 GTPase-activating protein catalytic subunit</fullName>
    </recommendedName>
</protein>
<evidence type="ECO:0000256" key="7">
    <source>
        <dbReference type="SAM" id="Phobius"/>
    </source>
</evidence>
<keyword evidence="7" id="KW-0812">Transmembrane</keyword>
<evidence type="ECO:0000256" key="6">
    <source>
        <dbReference type="SAM" id="MobiDB-lite"/>
    </source>
</evidence>
<feature type="domain" description="Rab3GAP catalytic subunit conserved" evidence="8">
    <location>
        <begin position="890"/>
        <end position="1040"/>
    </location>
</feature>
<dbReference type="OrthoDB" id="17346at2759"/>
<feature type="compositionally biased region" description="Low complexity" evidence="6">
    <location>
        <begin position="832"/>
        <end position="843"/>
    </location>
</feature>
<feature type="transmembrane region" description="Helical" evidence="7">
    <location>
        <begin position="1050"/>
        <end position="1072"/>
    </location>
</feature>
<dbReference type="Proteomes" id="UP000789405">
    <property type="component" value="Unassembled WGS sequence"/>
</dbReference>
<evidence type="ECO:0000256" key="4">
    <source>
        <dbReference type="ARBA" id="ARBA00022468"/>
    </source>
</evidence>
<keyword evidence="10" id="KW-1185">Reference proteome</keyword>
<organism evidence="9 10">
    <name type="scientific">Dentiscutata erythropus</name>
    <dbReference type="NCBI Taxonomy" id="1348616"/>
    <lineage>
        <taxon>Eukaryota</taxon>
        <taxon>Fungi</taxon>
        <taxon>Fungi incertae sedis</taxon>
        <taxon>Mucoromycota</taxon>
        <taxon>Glomeromycotina</taxon>
        <taxon>Glomeromycetes</taxon>
        <taxon>Diversisporales</taxon>
        <taxon>Gigasporaceae</taxon>
        <taxon>Dentiscutata</taxon>
    </lineage>
</organism>
<evidence type="ECO:0000313" key="9">
    <source>
        <dbReference type="EMBL" id="CAG8656870.1"/>
    </source>
</evidence>
<keyword evidence="7" id="KW-1133">Transmembrane helix</keyword>
<evidence type="ECO:0000256" key="2">
    <source>
        <dbReference type="ARBA" id="ARBA00008856"/>
    </source>
</evidence>
<dbReference type="PANTHER" id="PTHR21422">
    <property type="entry name" value="RAB3 GTPASE-ACTIVATING PROTEIN CATALYTIC SUBUNIT"/>
    <property type="match status" value="1"/>
</dbReference>
<accession>A0A9N9DZH0</accession>
<comment type="subcellular location">
    <subcellularLocation>
        <location evidence="1">Cytoplasm</location>
    </subcellularLocation>
</comment>
<feature type="region of interest" description="Disordered" evidence="6">
    <location>
        <begin position="806"/>
        <end position="847"/>
    </location>
</feature>
<keyword evidence="4" id="KW-0343">GTPase activation</keyword>
<feature type="region of interest" description="Disordered" evidence="6">
    <location>
        <begin position="679"/>
        <end position="718"/>
    </location>
</feature>
<feature type="compositionally biased region" description="Low complexity" evidence="6">
    <location>
        <begin position="696"/>
        <end position="707"/>
    </location>
</feature>
<dbReference type="PANTHER" id="PTHR21422:SF9">
    <property type="entry name" value="RAB3 GTPASE-ACTIVATING PROTEIN CATALYTIC SUBUNIT"/>
    <property type="match status" value="1"/>
</dbReference>
<reference evidence="9" key="1">
    <citation type="submission" date="2021-06" db="EMBL/GenBank/DDBJ databases">
        <authorList>
            <person name="Kallberg Y."/>
            <person name="Tangrot J."/>
            <person name="Rosling A."/>
        </authorList>
    </citation>
    <scope>NUCLEOTIDE SEQUENCE</scope>
    <source>
        <strain evidence="9">MA453B</strain>
    </source>
</reference>
<evidence type="ECO:0000313" key="10">
    <source>
        <dbReference type="Proteomes" id="UP000789405"/>
    </source>
</evidence>
<keyword evidence="5" id="KW-0963">Cytoplasm</keyword>
<gene>
    <name evidence="9" type="ORF">DERYTH_LOCUS10494</name>
</gene>
<proteinExistence type="inferred from homology"/>
<name>A0A9N9DZH0_9GLOM</name>
<dbReference type="InterPro" id="IPR026147">
    <property type="entry name" value="Rab3GAP1_conserved"/>
</dbReference>
<dbReference type="AlphaFoldDB" id="A0A9N9DZH0"/>
<comment type="similarity">
    <text evidence="2">Belongs to the Rab3-GAP catalytic subunit family.</text>
</comment>
<dbReference type="EMBL" id="CAJVPY010006134">
    <property type="protein sequence ID" value="CAG8656870.1"/>
    <property type="molecule type" value="Genomic_DNA"/>
</dbReference>
<comment type="caution">
    <text evidence="9">The sequence shown here is derived from an EMBL/GenBank/DDBJ whole genome shotgun (WGS) entry which is preliminary data.</text>
</comment>